<evidence type="ECO:0000259" key="1">
    <source>
        <dbReference type="Pfam" id="PF12697"/>
    </source>
</evidence>
<dbReference type="Gene3D" id="3.40.50.1820">
    <property type="entry name" value="alpha/beta hydrolase"/>
    <property type="match status" value="1"/>
</dbReference>
<accession>A0A4R2KW14</accession>
<dbReference type="SUPFAM" id="SSF53474">
    <property type="entry name" value="alpha/beta-Hydrolases"/>
    <property type="match status" value="1"/>
</dbReference>
<reference evidence="2 3" key="1">
    <citation type="submission" date="2019-03" db="EMBL/GenBank/DDBJ databases">
        <title>Genomic Encyclopedia of Type Strains, Phase IV (KMG-IV): sequencing the most valuable type-strain genomes for metagenomic binning, comparative biology and taxonomic classification.</title>
        <authorList>
            <person name="Goeker M."/>
        </authorList>
    </citation>
    <scope>NUCLEOTIDE SEQUENCE [LARGE SCALE GENOMIC DNA]</scope>
    <source>
        <strain evidence="2 3">DSM 23344</strain>
    </source>
</reference>
<dbReference type="Proteomes" id="UP000294980">
    <property type="component" value="Unassembled WGS sequence"/>
</dbReference>
<dbReference type="OrthoDB" id="9780765at2"/>
<dbReference type="InterPro" id="IPR017497">
    <property type="entry name" value="BchO"/>
</dbReference>
<gene>
    <name evidence="2" type="ORF">EV688_103187</name>
</gene>
<dbReference type="RefSeq" id="WP_117317211.1">
    <property type="nucleotide sequence ID" value="NZ_QQSW01000008.1"/>
</dbReference>
<organism evidence="2 3">
    <name type="scientific">Chromatocurvus halotolerans</name>
    <dbReference type="NCBI Taxonomy" id="1132028"/>
    <lineage>
        <taxon>Bacteria</taxon>
        <taxon>Pseudomonadati</taxon>
        <taxon>Pseudomonadota</taxon>
        <taxon>Gammaproteobacteria</taxon>
        <taxon>Cellvibrionales</taxon>
        <taxon>Halieaceae</taxon>
        <taxon>Chromatocurvus</taxon>
    </lineage>
</organism>
<dbReference type="InterPro" id="IPR029058">
    <property type="entry name" value="AB_hydrolase_fold"/>
</dbReference>
<evidence type="ECO:0000313" key="2">
    <source>
        <dbReference type="EMBL" id="TCO77172.1"/>
    </source>
</evidence>
<sequence>MSGDLAEIHDEWPNRTASRYVEAGGLRWHVQELGTEGPELLLLHGTGAATHSWAGMAPLLAQHFRVIAPDLPGHGYTDPAARGQQSLPGMAALVASLLDALGVEPKLVVGHSAGAAVLIRMTLDGLIRPAAIVSFNGALLPFEGLMGKVFPRAARALAALPILPGLLARRARRSPMVDRLIEQTGSQSASLDLVHYQSLSQSPRHIRGVLAMMANWDLATLEQDLLELDTPLYLVACVNDRAVPAAQARFLKARLACARLRIVHELGHLGHEEDPAQFVGFVEEAAAEVGLLG</sequence>
<feature type="domain" description="AB hydrolase-1" evidence="1">
    <location>
        <begin position="40"/>
        <end position="279"/>
    </location>
</feature>
<dbReference type="Pfam" id="PF12697">
    <property type="entry name" value="Abhydrolase_6"/>
    <property type="match status" value="1"/>
</dbReference>
<dbReference type="InterPro" id="IPR000073">
    <property type="entry name" value="AB_hydrolase_1"/>
</dbReference>
<dbReference type="PRINTS" id="PR00111">
    <property type="entry name" value="ABHYDROLASE"/>
</dbReference>
<dbReference type="EMBL" id="SLWX01000003">
    <property type="protein sequence ID" value="TCO77172.1"/>
    <property type="molecule type" value="Genomic_DNA"/>
</dbReference>
<dbReference type="PANTHER" id="PTHR43689:SF8">
    <property type="entry name" value="ALPHA_BETA-HYDROLASES SUPERFAMILY PROTEIN"/>
    <property type="match status" value="1"/>
</dbReference>
<dbReference type="AlphaFoldDB" id="A0A4R2KW14"/>
<evidence type="ECO:0000313" key="3">
    <source>
        <dbReference type="Proteomes" id="UP000294980"/>
    </source>
</evidence>
<dbReference type="PANTHER" id="PTHR43689">
    <property type="entry name" value="HYDROLASE"/>
    <property type="match status" value="1"/>
</dbReference>
<name>A0A4R2KW14_9GAMM</name>
<protein>
    <submittedName>
        <fullName evidence="2">Magnesium chelatase accessory protein</fullName>
    </submittedName>
</protein>
<dbReference type="NCBIfam" id="TIGR03056">
    <property type="entry name" value="bchO_mg_che_rel"/>
    <property type="match status" value="1"/>
</dbReference>
<proteinExistence type="predicted"/>
<comment type="caution">
    <text evidence="2">The sequence shown here is derived from an EMBL/GenBank/DDBJ whole genome shotgun (WGS) entry which is preliminary data.</text>
</comment>
<keyword evidence="3" id="KW-1185">Reference proteome</keyword>